<name>A0AAW1PSF2_9CHLO</name>
<dbReference type="EMBL" id="JALJOR010000009">
    <property type="protein sequence ID" value="KAK9811325.1"/>
    <property type="molecule type" value="Genomic_DNA"/>
</dbReference>
<protein>
    <recommendedName>
        <fullName evidence="4">Antifreeze protein</fullName>
    </recommendedName>
</protein>
<comment type="caution">
    <text evidence="2">The sequence shown here is derived from an EMBL/GenBank/DDBJ whole genome shotgun (WGS) entry which is preliminary data.</text>
</comment>
<evidence type="ECO:0000313" key="3">
    <source>
        <dbReference type="Proteomes" id="UP001489004"/>
    </source>
</evidence>
<evidence type="ECO:0008006" key="4">
    <source>
        <dbReference type="Google" id="ProtNLM"/>
    </source>
</evidence>
<gene>
    <name evidence="2" type="ORF">WJX72_001862</name>
</gene>
<proteinExistence type="predicted"/>
<feature type="compositionally biased region" description="Low complexity" evidence="1">
    <location>
        <begin position="76"/>
        <end position="89"/>
    </location>
</feature>
<evidence type="ECO:0000313" key="2">
    <source>
        <dbReference type="EMBL" id="KAK9811325.1"/>
    </source>
</evidence>
<dbReference type="AlphaFoldDB" id="A0AAW1PSF2"/>
<keyword evidence="3" id="KW-1185">Reference proteome</keyword>
<evidence type="ECO:0000256" key="1">
    <source>
        <dbReference type="SAM" id="MobiDB-lite"/>
    </source>
</evidence>
<sequence>MQSSALVQTRLVAAQQKIAVRPARRMTAQCAARSAVSEESRRSTLALLASVFAAATLSMGSAQAIELPAQAIIKGGSSSEASSSGYSMEGTKKRGLSPGKKAAAMAKAKAAALTKQAKSIVS</sequence>
<accession>A0AAW1PSF2</accession>
<reference evidence="2 3" key="1">
    <citation type="journal article" date="2024" name="Nat. Commun.">
        <title>Phylogenomics reveals the evolutionary origins of lichenization in chlorophyte algae.</title>
        <authorList>
            <person name="Puginier C."/>
            <person name="Libourel C."/>
            <person name="Otte J."/>
            <person name="Skaloud P."/>
            <person name="Haon M."/>
            <person name="Grisel S."/>
            <person name="Petersen M."/>
            <person name="Berrin J.G."/>
            <person name="Delaux P.M."/>
            <person name="Dal Grande F."/>
            <person name="Keller J."/>
        </authorList>
    </citation>
    <scope>NUCLEOTIDE SEQUENCE [LARGE SCALE GENOMIC DNA]</scope>
    <source>
        <strain evidence="2 3">SAG 2043</strain>
    </source>
</reference>
<feature type="region of interest" description="Disordered" evidence="1">
    <location>
        <begin position="76"/>
        <end position="101"/>
    </location>
</feature>
<dbReference type="Proteomes" id="UP001489004">
    <property type="component" value="Unassembled WGS sequence"/>
</dbReference>
<organism evidence="2 3">
    <name type="scientific">[Myrmecia] bisecta</name>
    <dbReference type="NCBI Taxonomy" id="41462"/>
    <lineage>
        <taxon>Eukaryota</taxon>
        <taxon>Viridiplantae</taxon>
        <taxon>Chlorophyta</taxon>
        <taxon>core chlorophytes</taxon>
        <taxon>Trebouxiophyceae</taxon>
        <taxon>Trebouxiales</taxon>
        <taxon>Trebouxiaceae</taxon>
        <taxon>Myrmecia</taxon>
    </lineage>
</organism>